<dbReference type="AlphaFoldDB" id="A0A1G1WQ53"/>
<comment type="caution">
    <text evidence="2">The sequence shown here is derived from an EMBL/GenBank/DDBJ whole genome shotgun (WGS) entry which is preliminary data.</text>
</comment>
<proteinExistence type="predicted"/>
<feature type="transmembrane region" description="Helical" evidence="1">
    <location>
        <begin position="21"/>
        <end position="39"/>
    </location>
</feature>
<accession>A0A1G1WQ53</accession>
<gene>
    <name evidence="2" type="ORF">A3J50_03905</name>
</gene>
<evidence type="ECO:0000313" key="2">
    <source>
        <dbReference type="EMBL" id="OGY29872.1"/>
    </source>
</evidence>
<feature type="transmembrane region" description="Helical" evidence="1">
    <location>
        <begin position="101"/>
        <end position="122"/>
    </location>
</feature>
<organism evidence="2 3">
    <name type="scientific">Candidatus Woykebacteria bacterium RIFCSPHIGHO2_02_FULL_43_16b</name>
    <dbReference type="NCBI Taxonomy" id="1802601"/>
    <lineage>
        <taxon>Bacteria</taxon>
        <taxon>Candidatus Woykeibacteriota</taxon>
    </lineage>
</organism>
<dbReference type="Proteomes" id="UP000177821">
    <property type="component" value="Unassembled WGS sequence"/>
</dbReference>
<feature type="transmembrane region" description="Helical" evidence="1">
    <location>
        <begin position="68"/>
        <end position="89"/>
    </location>
</feature>
<evidence type="ECO:0000256" key="1">
    <source>
        <dbReference type="SAM" id="Phobius"/>
    </source>
</evidence>
<keyword evidence="1" id="KW-1133">Transmembrane helix</keyword>
<name>A0A1G1WQ53_9BACT</name>
<reference evidence="2 3" key="1">
    <citation type="journal article" date="2016" name="Nat. Commun.">
        <title>Thousands of microbial genomes shed light on interconnected biogeochemical processes in an aquifer system.</title>
        <authorList>
            <person name="Anantharaman K."/>
            <person name="Brown C.T."/>
            <person name="Hug L.A."/>
            <person name="Sharon I."/>
            <person name="Castelle C.J."/>
            <person name="Probst A.J."/>
            <person name="Thomas B.C."/>
            <person name="Singh A."/>
            <person name="Wilkins M.J."/>
            <person name="Karaoz U."/>
            <person name="Brodie E.L."/>
            <person name="Williams K.H."/>
            <person name="Hubbard S.S."/>
            <person name="Banfield J.F."/>
        </authorList>
    </citation>
    <scope>NUCLEOTIDE SEQUENCE [LARGE SCALE GENOMIC DNA]</scope>
</reference>
<keyword evidence="1" id="KW-0472">Membrane</keyword>
<sequence length="123" mass="14156">MYHNILKRGVTYLLKTLFLNYTRLLNVLIILLCYGYLIFRIGSLPPQVPLWYTLPWGENQLTSPQSLWLIPISLSVFLVLNTLFSTLVLKEKGFLTNLLNWQGVLISLLGIVALWRIIVISIP</sequence>
<dbReference type="EMBL" id="MHCX01000012">
    <property type="protein sequence ID" value="OGY29872.1"/>
    <property type="molecule type" value="Genomic_DNA"/>
</dbReference>
<keyword evidence="1" id="KW-0812">Transmembrane</keyword>
<evidence type="ECO:0008006" key="4">
    <source>
        <dbReference type="Google" id="ProtNLM"/>
    </source>
</evidence>
<protein>
    <recommendedName>
        <fullName evidence="4">DUF1648 domain-containing protein</fullName>
    </recommendedName>
</protein>
<evidence type="ECO:0000313" key="3">
    <source>
        <dbReference type="Proteomes" id="UP000177821"/>
    </source>
</evidence>